<dbReference type="InterPro" id="IPR013783">
    <property type="entry name" value="Ig-like_fold"/>
</dbReference>
<reference evidence="11" key="1">
    <citation type="submission" date="2023-08" db="EMBL/GenBank/DDBJ databases">
        <title>Chromosome-level Genome Assembly of mud carp (Cirrhinus molitorella).</title>
        <authorList>
            <person name="Liu H."/>
        </authorList>
    </citation>
    <scope>NUCLEOTIDE SEQUENCE</scope>
    <source>
        <strain evidence="11">Prfri</strain>
        <tissue evidence="11">Muscle</tissue>
    </source>
</reference>
<dbReference type="GO" id="GO:0005524">
    <property type="term" value="F:ATP binding"/>
    <property type="evidence" value="ECO:0007669"/>
    <property type="project" value="UniProtKB-KW"/>
</dbReference>
<dbReference type="Proteomes" id="UP001187343">
    <property type="component" value="Unassembled WGS sequence"/>
</dbReference>
<dbReference type="SUPFAM" id="SSF56112">
    <property type="entry name" value="Protein kinase-like (PK-like)"/>
    <property type="match status" value="1"/>
</dbReference>
<keyword evidence="4" id="KW-0547">Nucleotide-binding</keyword>
<dbReference type="Gene3D" id="3.90.1200.10">
    <property type="match status" value="1"/>
</dbReference>
<evidence type="ECO:0000313" key="11">
    <source>
        <dbReference type="EMBL" id="KAK2916735.1"/>
    </source>
</evidence>
<evidence type="ECO:0000256" key="6">
    <source>
        <dbReference type="ARBA" id="ARBA00022840"/>
    </source>
</evidence>
<keyword evidence="12" id="KW-1185">Reference proteome</keyword>
<evidence type="ECO:0000256" key="3">
    <source>
        <dbReference type="ARBA" id="ARBA00022679"/>
    </source>
</evidence>
<dbReference type="InterPro" id="IPR040581">
    <property type="entry name" value="Thioredoxin_11"/>
</dbReference>
<evidence type="ECO:0000259" key="10">
    <source>
        <dbReference type="PROSITE" id="PS50853"/>
    </source>
</evidence>
<dbReference type="Pfam" id="PF21109">
    <property type="entry name" value="Stonustoxin_helical"/>
    <property type="match status" value="1"/>
</dbReference>
<dbReference type="EMBL" id="JAUYZG010000001">
    <property type="protein sequence ID" value="KAK2916735.1"/>
    <property type="molecule type" value="Genomic_DNA"/>
</dbReference>
<keyword evidence="3" id="KW-0808">Transferase</keyword>
<accession>A0AA88U0S6</accession>
<comment type="caution">
    <text evidence="11">The sequence shown here is derived from an EMBL/GenBank/DDBJ whole genome shotgun (WGS) entry which is preliminary data.</text>
</comment>
<dbReference type="InterPro" id="IPR052090">
    <property type="entry name" value="Cytolytic_pore-forming_toxin"/>
</dbReference>
<dbReference type="CDD" id="cd00063">
    <property type="entry name" value="FN3"/>
    <property type="match status" value="1"/>
</dbReference>
<dbReference type="Pfam" id="PF18078">
    <property type="entry name" value="Thioredoxin_11"/>
    <property type="match status" value="1"/>
</dbReference>
<dbReference type="GO" id="GO:0102193">
    <property type="term" value="F:protein-ribulosamine 3-kinase activity"/>
    <property type="evidence" value="ECO:0007669"/>
    <property type="project" value="UniProtKB-EC"/>
</dbReference>
<dbReference type="Pfam" id="PF00041">
    <property type="entry name" value="fn3"/>
    <property type="match status" value="1"/>
</dbReference>
<proteinExistence type="inferred from homology"/>
<protein>
    <recommendedName>
        <fullName evidence="2">protein-ribulosamine 3-kinase</fullName>
        <ecNumber evidence="2">2.7.1.172</ecNumber>
    </recommendedName>
</protein>
<evidence type="ECO:0000313" key="12">
    <source>
        <dbReference type="Proteomes" id="UP001187343"/>
    </source>
</evidence>
<sequence>MASGPIEVAALGRPLFPGVTLWDEKSLNEDLDTHPQPETDLKFSSSDSFSSKSSLIDISASLKASFLGGLVEVGGSAKYLNDTKSSNQQSRVTMYYSETSRFDKLTMTQLGKITYPQVFDQKTATHVVTAVLYGAQAFMVFDWTFSENENGQEIEGNLNIMVHNIPTFSVDGEGHAKITDKQKEMAKKISCTFHGDVSLMQNPTTYMEALGLYKNLPTLMKASAVPIKVWLYPLHLLDNKAAQLKREISTSLVSNTQDIMEGLEKVERTYNDLSEYILVNVFSDIKERLHSFHELFNIYKTVLQKAVGRVLPAIRGGGMEEKSLEDILKIHYDSPFIADKLNQWLDDAKSEVHLLSSCIKTLGGIRIENSDSLNTILLDPDIAFVVSFTFTSLRYEDLYLSSLEEFLKSDKFKELDGNKTLFSVESVSNWFNDPDVIVKMRKNLSHFRSFSKANKDDNSIRFIISAISDPSNKGSSIYLYEQGKLTNTHFQPVSKPPPPIVKDVQDQTVSLKLQKSPTGETVQYRVEYKQVKTDSGAEEQWLVINTADEDFTLTGLESGKPYLIRYRIVSKVGVSEASDTVSPIPTSEMEALLKRELGTSLLKSTGHSGGGCISEGQSYDTDSGRVFVKINHKNEARRMFDGEMASLEAILATNTVKVPRPVKVVDFERSGALFIMEHVDMRSLNKYSSKLGEQMADLHLHNKRQIEKQNKEQQTVGKGSGTPEVQIANKFGFHVATCCGYIPQVNDWQDDWVSFYAQQRLQYQLSLVEQSYGDREARELWAKLQLKIPQLFTDIEVVPALLHGDLWGGNVAECSDGPIIFDPASFYGHSEFELAIAGMFGGFGSSFYNAYHEKIPKGAGFAKRQQLYQLFHYLNHWNHFGGGYRGSSLRIMRDLTK</sequence>
<dbReference type="FunFam" id="3.30.200.20:FF:000264">
    <property type="entry name" value="Protein-ribulosamine 3-kinase, chloroplastic"/>
    <property type="match status" value="1"/>
</dbReference>
<dbReference type="PANTHER" id="PTHR31594">
    <property type="entry name" value="AIG1-TYPE G DOMAIN-CONTAINING PROTEIN"/>
    <property type="match status" value="1"/>
</dbReference>
<evidence type="ECO:0000256" key="1">
    <source>
        <dbReference type="ARBA" id="ARBA00009460"/>
    </source>
</evidence>
<dbReference type="AlphaFoldDB" id="A0AA88U0S6"/>
<dbReference type="Gene3D" id="2.60.40.10">
    <property type="entry name" value="Immunoglobulins"/>
    <property type="match status" value="1"/>
</dbReference>
<keyword evidence="5" id="KW-0418">Kinase</keyword>
<evidence type="ECO:0000256" key="2">
    <source>
        <dbReference type="ARBA" id="ARBA00011961"/>
    </source>
</evidence>
<dbReference type="InterPro" id="IPR048997">
    <property type="entry name" value="Stonustoxin-like_helical"/>
</dbReference>
<evidence type="ECO:0000256" key="9">
    <source>
        <dbReference type="SAM" id="MobiDB-lite"/>
    </source>
</evidence>
<dbReference type="FunFam" id="3.90.1200.10:FF:000003">
    <property type="entry name" value="fructosamine-3-kinase isoform X1"/>
    <property type="match status" value="1"/>
</dbReference>
<dbReference type="SMART" id="SM00060">
    <property type="entry name" value="FN3"/>
    <property type="match status" value="1"/>
</dbReference>
<dbReference type="EC" id="2.7.1.172" evidence="2"/>
<dbReference type="Gene3D" id="3.30.200.20">
    <property type="entry name" value="Phosphorylase Kinase, domain 1"/>
    <property type="match status" value="1"/>
</dbReference>
<dbReference type="InterPro" id="IPR036116">
    <property type="entry name" value="FN3_sf"/>
</dbReference>
<gene>
    <name evidence="11" type="ORF">Q8A67_001109</name>
</gene>
<feature type="region of interest" description="Disordered" evidence="9">
    <location>
        <begin position="29"/>
        <end position="48"/>
    </location>
</feature>
<evidence type="ECO:0000256" key="4">
    <source>
        <dbReference type="ARBA" id="ARBA00022741"/>
    </source>
</evidence>
<dbReference type="PANTHER" id="PTHR31594:SF11">
    <property type="entry name" value="NEOVERRUCOTOXIN SUBUNIT ALPHA-LIKE ISOFORM X1-RELATED"/>
    <property type="match status" value="1"/>
</dbReference>
<dbReference type="PROSITE" id="PS50853">
    <property type="entry name" value="FN3"/>
    <property type="match status" value="1"/>
</dbReference>
<dbReference type="InterPro" id="IPR016477">
    <property type="entry name" value="Fructo-/Ketosamine-3-kinase"/>
</dbReference>
<dbReference type="GO" id="GO:0016301">
    <property type="term" value="F:kinase activity"/>
    <property type="evidence" value="ECO:0007669"/>
    <property type="project" value="UniProtKB-KW"/>
</dbReference>
<dbReference type="InterPro" id="IPR003961">
    <property type="entry name" value="FN3_dom"/>
</dbReference>
<organism evidence="11 12">
    <name type="scientific">Cirrhinus molitorella</name>
    <name type="common">mud carp</name>
    <dbReference type="NCBI Taxonomy" id="172907"/>
    <lineage>
        <taxon>Eukaryota</taxon>
        <taxon>Metazoa</taxon>
        <taxon>Chordata</taxon>
        <taxon>Craniata</taxon>
        <taxon>Vertebrata</taxon>
        <taxon>Euteleostomi</taxon>
        <taxon>Actinopterygii</taxon>
        <taxon>Neopterygii</taxon>
        <taxon>Teleostei</taxon>
        <taxon>Ostariophysi</taxon>
        <taxon>Cypriniformes</taxon>
        <taxon>Cyprinidae</taxon>
        <taxon>Labeoninae</taxon>
        <taxon>Labeonini</taxon>
        <taxon>Cirrhinus</taxon>
    </lineage>
</organism>
<evidence type="ECO:0000256" key="5">
    <source>
        <dbReference type="ARBA" id="ARBA00022777"/>
    </source>
</evidence>
<feature type="compositionally biased region" description="Basic and acidic residues" evidence="9">
    <location>
        <begin position="29"/>
        <end position="41"/>
    </location>
</feature>
<feature type="domain" description="Fibronectin type-III" evidence="10">
    <location>
        <begin position="495"/>
        <end position="589"/>
    </location>
</feature>
<dbReference type="GO" id="GO:0005829">
    <property type="term" value="C:cytosol"/>
    <property type="evidence" value="ECO:0007669"/>
    <property type="project" value="UniProtKB-ARBA"/>
</dbReference>
<keyword evidence="6" id="KW-0067">ATP-binding</keyword>
<comment type="catalytic activity">
    <reaction evidence="8">
        <text>N(6)-(D-psicosyl)-L-lysyl-[protein] + ATP = N(6)-(3-O-phospho-D-psicosyl)-L-lysyl-[protein] + ADP + H(+)</text>
        <dbReference type="Rhea" id="RHEA:61392"/>
        <dbReference type="Rhea" id="RHEA-COMP:15796"/>
        <dbReference type="Rhea" id="RHEA-COMP:15797"/>
        <dbReference type="ChEBI" id="CHEBI:15378"/>
        <dbReference type="ChEBI" id="CHEBI:30616"/>
        <dbReference type="ChEBI" id="CHEBI:144621"/>
        <dbReference type="ChEBI" id="CHEBI:144622"/>
        <dbReference type="ChEBI" id="CHEBI:456216"/>
    </reaction>
    <physiologicalReaction direction="left-to-right" evidence="8">
        <dbReference type="Rhea" id="RHEA:61393"/>
    </physiologicalReaction>
</comment>
<evidence type="ECO:0000256" key="7">
    <source>
        <dbReference type="ARBA" id="ARBA00048655"/>
    </source>
</evidence>
<name>A0AA88U0S6_9TELE</name>
<dbReference type="InterPro" id="IPR011009">
    <property type="entry name" value="Kinase-like_dom_sf"/>
</dbReference>
<comment type="catalytic activity">
    <reaction evidence="7">
        <text>N(6)-D-ribulosyl-L-lysyl-[protein] + ATP = N(6)-(3-O-phospho-D-ribulosyl)-L-lysyl-[protein] + ADP + H(+)</text>
        <dbReference type="Rhea" id="RHEA:48432"/>
        <dbReference type="Rhea" id="RHEA-COMP:12103"/>
        <dbReference type="Rhea" id="RHEA-COMP:12104"/>
        <dbReference type="ChEBI" id="CHEBI:15378"/>
        <dbReference type="ChEBI" id="CHEBI:30616"/>
        <dbReference type="ChEBI" id="CHEBI:90418"/>
        <dbReference type="ChEBI" id="CHEBI:90420"/>
        <dbReference type="ChEBI" id="CHEBI:456216"/>
        <dbReference type="EC" id="2.7.1.172"/>
    </reaction>
    <physiologicalReaction direction="left-to-right" evidence="7">
        <dbReference type="Rhea" id="RHEA:48433"/>
    </physiologicalReaction>
</comment>
<dbReference type="SUPFAM" id="SSF49265">
    <property type="entry name" value="Fibronectin type III"/>
    <property type="match status" value="1"/>
</dbReference>
<dbReference type="Pfam" id="PF03881">
    <property type="entry name" value="Fructosamin_kin"/>
    <property type="match status" value="1"/>
</dbReference>
<comment type="similarity">
    <text evidence="1">Belongs to the fructosamine kinase family.</text>
</comment>
<evidence type="ECO:0000256" key="8">
    <source>
        <dbReference type="ARBA" id="ARBA00050767"/>
    </source>
</evidence>